<dbReference type="CDD" id="cd06829">
    <property type="entry name" value="PLPDE_III_CANSDC"/>
    <property type="match status" value="1"/>
</dbReference>
<dbReference type="Gene3D" id="2.40.37.10">
    <property type="entry name" value="Lyase, Ornithine Decarboxylase, Chain A, domain 1"/>
    <property type="match status" value="1"/>
</dbReference>
<dbReference type="InterPro" id="IPR005730">
    <property type="entry name" value="Nsp_de-COase"/>
</dbReference>
<dbReference type="PANTHER" id="PTHR43727:SF1">
    <property type="entry name" value="CARBOXYNORSPERMIDINE_CARBOXYSPERMIDINE DECARBOXYLASE"/>
    <property type="match status" value="1"/>
</dbReference>
<dbReference type="InterPro" id="IPR029066">
    <property type="entry name" value="PLP-binding_barrel"/>
</dbReference>
<keyword evidence="3" id="KW-0663">Pyridoxal phosphate</keyword>
<evidence type="ECO:0000256" key="5">
    <source>
        <dbReference type="ARBA" id="ARBA00023239"/>
    </source>
</evidence>
<dbReference type="PIRSF" id="PIRSF038941">
    <property type="entry name" value="NspC"/>
    <property type="match status" value="1"/>
</dbReference>
<keyword evidence="4" id="KW-0745">Spermidine biosynthesis</keyword>
<name>A0ABV1BVK4_9FIRM</name>
<comment type="caution">
    <text evidence="7">The sequence shown here is derived from an EMBL/GenBank/DDBJ whole genome shotgun (WGS) entry which is preliminary data.</text>
</comment>
<gene>
    <name evidence="7" type="primary">nspC</name>
    <name evidence="7" type="ORF">WMO14_03820</name>
</gene>
<comment type="cofactor">
    <cofactor evidence="1">
        <name>pyridoxal 5'-phosphate</name>
        <dbReference type="ChEBI" id="CHEBI:597326"/>
    </cofactor>
</comment>
<protein>
    <submittedName>
        <fullName evidence="7">Carboxynorspermidine decarboxylase</fullName>
        <ecNumber evidence="7">4.1.1.96</ecNumber>
    </submittedName>
</protein>
<dbReference type="EMBL" id="JBBMER010000002">
    <property type="protein sequence ID" value="MEQ2379013.1"/>
    <property type="molecule type" value="Genomic_DNA"/>
</dbReference>
<evidence type="ECO:0000313" key="7">
    <source>
        <dbReference type="EMBL" id="MEQ2379013.1"/>
    </source>
</evidence>
<evidence type="ECO:0000259" key="6">
    <source>
        <dbReference type="Pfam" id="PF00278"/>
    </source>
</evidence>
<evidence type="ECO:0000256" key="1">
    <source>
        <dbReference type="ARBA" id="ARBA00001933"/>
    </source>
</evidence>
<evidence type="ECO:0000256" key="4">
    <source>
        <dbReference type="ARBA" id="ARBA00023066"/>
    </source>
</evidence>
<proteinExistence type="predicted"/>
<dbReference type="EC" id="4.1.1.96" evidence="7"/>
<keyword evidence="8" id="KW-1185">Reference proteome</keyword>
<dbReference type="PANTHER" id="PTHR43727">
    <property type="entry name" value="DIAMINOPIMELATE DECARBOXYLASE"/>
    <property type="match status" value="1"/>
</dbReference>
<dbReference type="Pfam" id="PF00278">
    <property type="entry name" value="Orn_DAP_Arg_deC"/>
    <property type="match status" value="1"/>
</dbReference>
<keyword evidence="2" id="KW-0210">Decarboxylase</keyword>
<dbReference type="Gene3D" id="3.20.20.10">
    <property type="entry name" value="Alanine racemase"/>
    <property type="match status" value="1"/>
</dbReference>
<organism evidence="7 8">
    <name type="scientific">[Lactobacillus] rogosae</name>
    <dbReference type="NCBI Taxonomy" id="706562"/>
    <lineage>
        <taxon>Bacteria</taxon>
        <taxon>Bacillati</taxon>
        <taxon>Bacillota</taxon>
        <taxon>Clostridia</taxon>
        <taxon>Lachnospirales</taxon>
        <taxon>Lachnospiraceae</taxon>
        <taxon>Lachnospira</taxon>
    </lineage>
</organism>
<reference evidence="7 8" key="1">
    <citation type="submission" date="2024-03" db="EMBL/GenBank/DDBJ databases">
        <title>Human intestinal bacterial collection.</title>
        <authorList>
            <person name="Pauvert C."/>
            <person name="Hitch T.C.A."/>
            <person name="Clavel T."/>
        </authorList>
    </citation>
    <scope>NUCLEOTIDE SEQUENCE [LARGE SCALE GENOMIC DNA]</scope>
    <source>
        <strain evidence="7 8">CLA-AA-H255</strain>
    </source>
</reference>
<dbReference type="RefSeq" id="WP_055306170.1">
    <property type="nucleotide sequence ID" value="NZ_JBBMER010000002.1"/>
</dbReference>
<sequence>MTIDDITTPAYIIDENILVHNLEILKYVEDKTGCKILLAQKAFSAFYEYPLIGRYISGTTASGLYEARLGREEMNKENHVYAPAYKEKDIDELVKICDHIIFNSIGQLMRYKEKCIRSGISIGLRINPEISTQGDNAIYDPCAYGSRLGVTIDMLNKADEEVLNGVEGLHFHTLCEQNSDALAITLKAVEDKFGHIMKNMKWINMGGGHHITRKDYDIDTLIGCVNHIKSEYNVQVYLEPGEAVALNAGYLVTEVLDKVDNGIETLILDASAACHMPDVLEMPYTPPLRGAQIIKNIKEYKDVTAGKDIQENEDIRKYKDKKEYRENVYRLSSYTCLAGDIIGDYKFDSKINIGDRLVFEDMAIYSMVKNNTFNGIPLPAIAVMKDKEVRVIKEFGYEDFKWRLS</sequence>
<dbReference type="Proteomes" id="UP001442364">
    <property type="component" value="Unassembled WGS sequence"/>
</dbReference>
<dbReference type="NCBIfam" id="TIGR01047">
    <property type="entry name" value="nspC"/>
    <property type="match status" value="1"/>
</dbReference>
<dbReference type="InterPro" id="IPR009006">
    <property type="entry name" value="Ala_racemase/Decarboxylase_C"/>
</dbReference>
<dbReference type="SUPFAM" id="SSF50621">
    <property type="entry name" value="Alanine racemase C-terminal domain-like"/>
    <property type="match status" value="1"/>
</dbReference>
<dbReference type="GO" id="GO:0016829">
    <property type="term" value="F:lyase activity"/>
    <property type="evidence" value="ECO:0007669"/>
    <property type="project" value="UniProtKB-KW"/>
</dbReference>
<evidence type="ECO:0000256" key="2">
    <source>
        <dbReference type="ARBA" id="ARBA00022793"/>
    </source>
</evidence>
<dbReference type="InterPro" id="IPR022643">
    <property type="entry name" value="De-COase2_C"/>
</dbReference>
<evidence type="ECO:0000313" key="8">
    <source>
        <dbReference type="Proteomes" id="UP001442364"/>
    </source>
</evidence>
<keyword evidence="5 7" id="KW-0456">Lyase</keyword>
<evidence type="ECO:0000256" key="3">
    <source>
        <dbReference type="ARBA" id="ARBA00022898"/>
    </source>
</evidence>
<dbReference type="SUPFAM" id="SSF51419">
    <property type="entry name" value="PLP-binding barrel"/>
    <property type="match status" value="1"/>
</dbReference>
<accession>A0ABV1BVK4</accession>
<feature type="domain" description="Orn/DAP/Arg decarboxylase 2 C-terminal" evidence="6">
    <location>
        <begin position="107"/>
        <end position="362"/>
    </location>
</feature>